<dbReference type="Proteomes" id="UP001219568">
    <property type="component" value="Unassembled WGS sequence"/>
</dbReference>
<keyword evidence="3" id="KW-1185">Reference proteome</keyword>
<proteinExistence type="predicted"/>
<evidence type="ECO:0000313" key="2">
    <source>
        <dbReference type="EMBL" id="KAJ6034658.1"/>
    </source>
</evidence>
<evidence type="ECO:0000313" key="3">
    <source>
        <dbReference type="Proteomes" id="UP001219568"/>
    </source>
</evidence>
<reference evidence="2" key="1">
    <citation type="journal article" date="2023" name="IMA Fungus">
        <title>Comparative genomic study of the Penicillium genus elucidates a diverse pangenome and 15 lateral gene transfer events.</title>
        <authorList>
            <person name="Petersen C."/>
            <person name="Sorensen T."/>
            <person name="Nielsen M.R."/>
            <person name="Sondergaard T.E."/>
            <person name="Sorensen J.L."/>
            <person name="Fitzpatrick D.A."/>
            <person name="Frisvad J.C."/>
            <person name="Nielsen K.L."/>
        </authorList>
    </citation>
    <scope>NUCLEOTIDE SEQUENCE</scope>
    <source>
        <strain evidence="2">IBT 15450</strain>
    </source>
</reference>
<name>A0AAD6N633_PENCN</name>
<dbReference type="EMBL" id="JAQJZL010000010">
    <property type="protein sequence ID" value="KAJ6034658.1"/>
    <property type="molecule type" value="Genomic_DNA"/>
</dbReference>
<reference evidence="2" key="2">
    <citation type="submission" date="2023-01" db="EMBL/GenBank/DDBJ databases">
        <authorList>
            <person name="Petersen C."/>
        </authorList>
    </citation>
    <scope>NUCLEOTIDE SEQUENCE</scope>
    <source>
        <strain evidence="2">IBT 15450</strain>
    </source>
</reference>
<organism evidence="2 3">
    <name type="scientific">Penicillium canescens</name>
    <dbReference type="NCBI Taxonomy" id="5083"/>
    <lineage>
        <taxon>Eukaryota</taxon>
        <taxon>Fungi</taxon>
        <taxon>Dikarya</taxon>
        <taxon>Ascomycota</taxon>
        <taxon>Pezizomycotina</taxon>
        <taxon>Eurotiomycetes</taxon>
        <taxon>Eurotiomycetidae</taxon>
        <taxon>Eurotiales</taxon>
        <taxon>Aspergillaceae</taxon>
        <taxon>Penicillium</taxon>
    </lineage>
</organism>
<feature type="region of interest" description="Disordered" evidence="1">
    <location>
        <begin position="1"/>
        <end position="26"/>
    </location>
</feature>
<gene>
    <name evidence="2" type="ORF">N7460_008833</name>
</gene>
<dbReference type="AlphaFoldDB" id="A0AAD6N633"/>
<sequence>MPLPANGPPVRRMRTDNTGFSGPTTAKEIDKVRPDRVNYRSTVVWLFGIPIISVRSWVVLTEHGSLLIDWMKELWHQTVAVVEAVMEMVEHEAWNIGTPTGYSCSRRQKCMTCVIPGRVGILSVDKDGKGLPCCD</sequence>
<protein>
    <submittedName>
        <fullName evidence="2">Uncharacterized protein</fullName>
    </submittedName>
</protein>
<evidence type="ECO:0000256" key="1">
    <source>
        <dbReference type="SAM" id="MobiDB-lite"/>
    </source>
</evidence>
<comment type="caution">
    <text evidence="2">The sequence shown here is derived from an EMBL/GenBank/DDBJ whole genome shotgun (WGS) entry which is preliminary data.</text>
</comment>
<accession>A0AAD6N633</accession>